<dbReference type="Proteomes" id="UP000518300">
    <property type="component" value="Unassembled WGS sequence"/>
</dbReference>
<organism evidence="1 2">
    <name type="scientific">Pyxidicoccus fallax</name>
    <dbReference type="NCBI Taxonomy" id="394095"/>
    <lineage>
        <taxon>Bacteria</taxon>
        <taxon>Pseudomonadati</taxon>
        <taxon>Myxococcota</taxon>
        <taxon>Myxococcia</taxon>
        <taxon>Myxococcales</taxon>
        <taxon>Cystobacterineae</taxon>
        <taxon>Myxococcaceae</taxon>
        <taxon>Pyxidicoccus</taxon>
    </lineage>
</organism>
<dbReference type="AlphaFoldDB" id="A0A848M045"/>
<feature type="non-terminal residue" evidence="1">
    <location>
        <position position="1"/>
    </location>
</feature>
<sequence>EAPRPAAPAAEALSAMASTITSAGERALVLARAQRGGGVEVVQAVVSDVLGVIELRVGDKSRGNWRRLLKEGLAHGGTVELPHQEAVTLLAEAAGANLRSRTPFPPDLEVALRHFGAQPQVEPTALP</sequence>
<comment type="caution">
    <text evidence="1">The sequence shown here is derived from an EMBL/GenBank/DDBJ whole genome shotgun (WGS) entry which is preliminary data.</text>
</comment>
<evidence type="ECO:0000313" key="2">
    <source>
        <dbReference type="Proteomes" id="UP000518300"/>
    </source>
</evidence>
<protein>
    <submittedName>
        <fullName evidence="1">Uncharacterized protein</fullName>
    </submittedName>
</protein>
<dbReference type="EMBL" id="JABBJJ010000821">
    <property type="protein sequence ID" value="NMO23767.1"/>
    <property type="molecule type" value="Genomic_DNA"/>
</dbReference>
<gene>
    <name evidence="1" type="ORF">HG543_54310</name>
</gene>
<feature type="non-terminal residue" evidence="1">
    <location>
        <position position="127"/>
    </location>
</feature>
<keyword evidence="2" id="KW-1185">Reference proteome</keyword>
<reference evidence="1 2" key="1">
    <citation type="submission" date="2020-04" db="EMBL/GenBank/DDBJ databases">
        <title>Draft genome of Pyxidicoccus fallax type strain.</title>
        <authorList>
            <person name="Whitworth D.E."/>
        </authorList>
    </citation>
    <scope>NUCLEOTIDE SEQUENCE [LARGE SCALE GENOMIC DNA]</scope>
    <source>
        <strain evidence="1 2">DSM 14698</strain>
    </source>
</reference>
<name>A0A848M045_9BACT</name>
<proteinExistence type="predicted"/>
<evidence type="ECO:0000313" key="1">
    <source>
        <dbReference type="EMBL" id="NMO23767.1"/>
    </source>
</evidence>
<accession>A0A848M045</accession>